<feature type="coiled-coil region" evidence="1">
    <location>
        <begin position="395"/>
        <end position="517"/>
    </location>
</feature>
<feature type="compositionally biased region" description="Polar residues" evidence="2">
    <location>
        <begin position="831"/>
        <end position="842"/>
    </location>
</feature>
<dbReference type="AlphaFoldDB" id="A0AAN7XVP5"/>
<dbReference type="PANTHER" id="PTHR47615:SF1">
    <property type="entry name" value="COILED-COIL DOMAIN-CONTAINING PROTEIN 158"/>
    <property type="match status" value="1"/>
</dbReference>
<feature type="compositionally biased region" description="Basic and acidic residues" evidence="2">
    <location>
        <begin position="843"/>
        <end position="855"/>
    </location>
</feature>
<dbReference type="PANTHER" id="PTHR47615">
    <property type="entry name" value="COILED-COIL DOMAIN-CONTAINING PROTEIN 158"/>
    <property type="match status" value="1"/>
</dbReference>
<dbReference type="Pfam" id="PF15921">
    <property type="entry name" value="CCDC158"/>
    <property type="match status" value="2"/>
</dbReference>
<evidence type="ECO:0008006" key="5">
    <source>
        <dbReference type="Google" id="ProtNLM"/>
    </source>
</evidence>
<feature type="coiled-coil region" evidence="1">
    <location>
        <begin position="226"/>
        <end position="260"/>
    </location>
</feature>
<feature type="coiled-coil region" evidence="1">
    <location>
        <begin position="61"/>
        <end position="88"/>
    </location>
</feature>
<protein>
    <recommendedName>
        <fullName evidence="5">Coiled-coil domain containing 158</fullName>
    </recommendedName>
</protein>
<organism evidence="3 4">
    <name type="scientific">Eleginops maclovinus</name>
    <name type="common">Patagonian blennie</name>
    <name type="synonym">Eleginus maclovinus</name>
    <dbReference type="NCBI Taxonomy" id="56733"/>
    <lineage>
        <taxon>Eukaryota</taxon>
        <taxon>Metazoa</taxon>
        <taxon>Chordata</taxon>
        <taxon>Craniata</taxon>
        <taxon>Vertebrata</taxon>
        <taxon>Euteleostomi</taxon>
        <taxon>Actinopterygii</taxon>
        <taxon>Neopterygii</taxon>
        <taxon>Teleostei</taxon>
        <taxon>Neoteleostei</taxon>
        <taxon>Acanthomorphata</taxon>
        <taxon>Eupercaria</taxon>
        <taxon>Perciformes</taxon>
        <taxon>Notothenioidei</taxon>
        <taxon>Eleginopidae</taxon>
        <taxon>Eleginops</taxon>
    </lineage>
</organism>
<feature type="coiled-coil region" evidence="1">
    <location>
        <begin position="546"/>
        <end position="615"/>
    </location>
</feature>
<dbReference type="Proteomes" id="UP001346869">
    <property type="component" value="Unassembled WGS sequence"/>
</dbReference>
<name>A0AAN7XVP5_ELEMC</name>
<reference evidence="3 4" key="2">
    <citation type="journal article" date="2023" name="Mol. Biol. Evol.">
        <title>Genomics of Secondarily Temperate Adaptation in the Only Non-Antarctic Icefish.</title>
        <authorList>
            <person name="Rivera-Colon A.G."/>
            <person name="Rayamajhi N."/>
            <person name="Minhas B.F."/>
            <person name="Madrigal G."/>
            <person name="Bilyk K.T."/>
            <person name="Yoon V."/>
            <person name="Hune M."/>
            <person name="Gregory S."/>
            <person name="Cheng C.H.C."/>
            <person name="Catchen J.M."/>
        </authorList>
    </citation>
    <scope>NUCLEOTIDE SEQUENCE [LARGE SCALE GENOMIC DNA]</scope>
    <source>
        <strain evidence="3">JMC-PN-2008</strain>
    </source>
</reference>
<gene>
    <name evidence="3" type="ORF">PBY51_003755</name>
</gene>
<evidence type="ECO:0000256" key="2">
    <source>
        <dbReference type="SAM" id="MobiDB-lite"/>
    </source>
</evidence>
<evidence type="ECO:0000313" key="3">
    <source>
        <dbReference type="EMBL" id="KAK5870843.1"/>
    </source>
</evidence>
<feature type="region of interest" description="Disordered" evidence="2">
    <location>
        <begin position="818"/>
        <end position="878"/>
    </location>
</feature>
<keyword evidence="4" id="KW-1185">Reference proteome</keyword>
<sequence>MSSGFQSPDPQSIRLSCNNGAKVIQCVTPPNQFKLKTSVNPSGSTATSDASLRLRFNSLTLDELSEELERRTKETQRLQEEVETATKVTLERFGCTYGIQSSPGESCHNNRFNEYDGGSSILSTQQQAVTQPSLCDLDILNQGNISSPGKKMLESTKADCLQQLSDLQLNKMHDEPEQEKFRFDKAIVNLQTKLSKVQKEKDGISDLRLKDSRTHVDQMEKMLFMLEELQNIKRTKDQELLETEDDTLALNKKVETLEQNVEQMYSLLYQETQRGDNAIISPNFHTCSTPAAQFNENFNDETEELQERFFLSINHLGSEGCSGVNKQKERMEGLISHLGQEMALLTSKLSLSKDNSISLNVKLELLKKLAERQTSLHQCQVSELESTVCSHKDKICRLEQQLNQAQWQLMNAQREGERSLQQAEELQSQLGQLKRCGLQQQWELQEEVEALRGQLEAAGEERTCLQALLEQRAQEGRKSQKLLEEKHKDLQLSQQEAQHHLARLKEAQSRCQALHAEGDTLRLKLIDREKMIESGVQMTVQHGSTIDDLHKENGLLSNQLNQYKLEIQQLRAELDHKSDDAAAAEHERQQLQAFVAEQSQRVQEESLEKKQLNIQLELRRMQLLALTQEHKELQQLHSCKNEEQEGAVLRLQSQLRNAREELDQVGSTLRTLEGAEGHGLQAAMDMQKEITARRQQVDSLQSKIKHLEEINDKLYQEKRYQSLEKQRQLQELTFVREEKKQLGNELEALRSKDNQLRERIDQLQAILHKMSESFADCQDFIQLQEQDFFRLKLRHALDLKELQGQRVHTALTVHPPVLDSPSALTAPPVSQHASNAQITQESASRELRSVVRELRGAVSGKHRPHTDNRRRSEPEKVHRTTFNIDKREEVKAGSRLRSKTCGSKPLFLNGAELNRNTIKNKSFRAGCVISSTATAGRYISFPQLLSLGRRSPVHSLLTSDPNS</sequence>
<accession>A0AAN7XVP5</accession>
<keyword evidence="1" id="KW-0175">Coiled coil</keyword>
<comment type="caution">
    <text evidence="3">The sequence shown here is derived from an EMBL/GenBank/DDBJ whole genome shotgun (WGS) entry which is preliminary data.</text>
</comment>
<reference evidence="3 4" key="1">
    <citation type="journal article" date="2023" name="Genes (Basel)">
        <title>Chromosome-Level Genome Assembly and Circadian Gene Repertoire of the Patagonia Blennie Eleginops maclovinus-The Closest Ancestral Proxy of Antarctic Cryonotothenioids.</title>
        <authorList>
            <person name="Cheng C.C."/>
            <person name="Rivera-Colon A.G."/>
            <person name="Minhas B.F."/>
            <person name="Wilson L."/>
            <person name="Rayamajhi N."/>
            <person name="Vargas-Chacoff L."/>
            <person name="Catchen J.M."/>
        </authorList>
    </citation>
    <scope>NUCLEOTIDE SEQUENCE [LARGE SCALE GENOMIC DNA]</scope>
    <source>
        <strain evidence="3">JMC-PN-2008</strain>
    </source>
</reference>
<dbReference type="EMBL" id="JAUZQC010000005">
    <property type="protein sequence ID" value="KAK5870843.1"/>
    <property type="molecule type" value="Genomic_DNA"/>
</dbReference>
<evidence type="ECO:0000256" key="1">
    <source>
        <dbReference type="SAM" id="Coils"/>
    </source>
</evidence>
<feature type="compositionally biased region" description="Basic and acidic residues" evidence="2">
    <location>
        <begin position="865"/>
        <end position="878"/>
    </location>
</feature>
<evidence type="ECO:0000313" key="4">
    <source>
        <dbReference type="Proteomes" id="UP001346869"/>
    </source>
</evidence>
<feature type="coiled-coil region" evidence="1">
    <location>
        <begin position="641"/>
        <end position="766"/>
    </location>
</feature>
<dbReference type="InterPro" id="IPR031809">
    <property type="entry name" value="CCDC158"/>
</dbReference>
<proteinExistence type="predicted"/>